<keyword evidence="3" id="KW-0520">NAD</keyword>
<protein>
    <submittedName>
        <fullName evidence="5">Mycofactocin-coupled SDR family oxidoreductase</fullName>
    </submittedName>
</protein>
<dbReference type="PRINTS" id="PR00081">
    <property type="entry name" value="GDHRDH"/>
</dbReference>
<gene>
    <name evidence="5" type="ORF">Q7514_27845</name>
</gene>
<dbReference type="RefSeq" id="WP_330136500.1">
    <property type="nucleotide sequence ID" value="NZ_JAUTXY010000017.1"/>
</dbReference>
<dbReference type="InterPro" id="IPR002347">
    <property type="entry name" value="SDR_fam"/>
</dbReference>
<evidence type="ECO:0000256" key="2">
    <source>
        <dbReference type="ARBA" id="ARBA00023002"/>
    </source>
</evidence>
<dbReference type="CDD" id="cd05233">
    <property type="entry name" value="SDR_c"/>
    <property type="match status" value="1"/>
</dbReference>
<evidence type="ECO:0000256" key="3">
    <source>
        <dbReference type="ARBA" id="ARBA00023027"/>
    </source>
</evidence>
<dbReference type="NCBIfam" id="TIGR03971">
    <property type="entry name" value="SDR_subfam_1"/>
    <property type="match status" value="1"/>
</dbReference>
<evidence type="ECO:0000313" key="5">
    <source>
        <dbReference type="EMBL" id="MEE2061345.1"/>
    </source>
</evidence>
<dbReference type="PANTHER" id="PTHR24321">
    <property type="entry name" value="DEHYDROGENASES, SHORT CHAIN"/>
    <property type="match status" value="1"/>
</dbReference>
<dbReference type="PANTHER" id="PTHR24321:SF8">
    <property type="entry name" value="ESTRADIOL 17-BETA-DEHYDROGENASE 8-RELATED"/>
    <property type="match status" value="1"/>
</dbReference>
<keyword evidence="6" id="KW-1185">Reference proteome</keyword>
<name>A0ABU7LIL0_9NOCA</name>
<comment type="caution">
    <text evidence="5">The sequence shown here is derived from an EMBL/GenBank/DDBJ whole genome shotgun (WGS) entry which is preliminary data.</text>
</comment>
<accession>A0ABU7LIL0</accession>
<keyword evidence="2" id="KW-0560">Oxidoreductase</keyword>
<dbReference type="InterPro" id="IPR023985">
    <property type="entry name" value="SDR_subfam_1"/>
</dbReference>
<organism evidence="5 6">
    <name type="scientific">Rhodococcus artemisiae</name>
    <dbReference type="NCBI Taxonomy" id="714159"/>
    <lineage>
        <taxon>Bacteria</taxon>
        <taxon>Bacillati</taxon>
        <taxon>Actinomycetota</taxon>
        <taxon>Actinomycetes</taxon>
        <taxon>Mycobacteriales</taxon>
        <taxon>Nocardiaceae</taxon>
        <taxon>Rhodococcus</taxon>
    </lineage>
</organism>
<evidence type="ECO:0000256" key="1">
    <source>
        <dbReference type="ARBA" id="ARBA00006484"/>
    </source>
</evidence>
<dbReference type="PROSITE" id="PS00061">
    <property type="entry name" value="ADH_SHORT"/>
    <property type="match status" value="1"/>
</dbReference>
<comment type="similarity">
    <text evidence="1 4">Belongs to the short-chain dehydrogenases/reductases (SDR) family.</text>
</comment>
<sequence>MTSIGHPESHRFENKVVFITGAARGQGRAEAVRFAQEGADIIAVDACSEFSSTAYAGATRDDLDETVRLVEATGRRIAATVADVRDFDGLSQALAAGVDAFGRLDVVIANAGICSGGLSWEITLEQWKETVDVNLTGVFHTAKAAVPHLLATGDGGSIVFTSSVSGIKGTPFTGHYAATKHGIVGLAKTMANELGEHRIRVNTVHPAGVETGMTVSDLHPLIAEYGSTLGPIYMNSLPYQILQADDVASVVAWVCSDEAKYITGAQVPIDLGNLIR</sequence>
<dbReference type="InterPro" id="IPR036291">
    <property type="entry name" value="NAD(P)-bd_dom_sf"/>
</dbReference>
<dbReference type="Pfam" id="PF00106">
    <property type="entry name" value="adh_short"/>
    <property type="match status" value="1"/>
</dbReference>
<dbReference type="PRINTS" id="PR00080">
    <property type="entry name" value="SDRFAMILY"/>
</dbReference>
<reference evidence="5 6" key="1">
    <citation type="submission" date="2023-07" db="EMBL/GenBank/DDBJ databases">
        <authorList>
            <person name="Girao M."/>
            <person name="Carvalho M.F."/>
        </authorList>
    </citation>
    <scope>NUCLEOTIDE SEQUENCE [LARGE SCALE GENOMIC DNA]</scope>
    <source>
        <strain evidence="5 6">YIM65754</strain>
    </source>
</reference>
<dbReference type="InterPro" id="IPR020904">
    <property type="entry name" value="Sc_DH/Rdtase_CS"/>
</dbReference>
<dbReference type="Gene3D" id="3.40.50.720">
    <property type="entry name" value="NAD(P)-binding Rossmann-like Domain"/>
    <property type="match status" value="1"/>
</dbReference>
<proteinExistence type="inferred from homology"/>
<evidence type="ECO:0000313" key="6">
    <source>
        <dbReference type="Proteomes" id="UP001336020"/>
    </source>
</evidence>
<dbReference type="NCBIfam" id="NF009467">
    <property type="entry name" value="PRK12826.1-3"/>
    <property type="match status" value="1"/>
</dbReference>
<dbReference type="SUPFAM" id="SSF51735">
    <property type="entry name" value="NAD(P)-binding Rossmann-fold domains"/>
    <property type="match status" value="1"/>
</dbReference>
<dbReference type="Proteomes" id="UP001336020">
    <property type="component" value="Unassembled WGS sequence"/>
</dbReference>
<dbReference type="EMBL" id="JAUTXY010000017">
    <property type="protein sequence ID" value="MEE2061345.1"/>
    <property type="molecule type" value="Genomic_DNA"/>
</dbReference>
<evidence type="ECO:0000256" key="4">
    <source>
        <dbReference type="RuleBase" id="RU000363"/>
    </source>
</evidence>